<dbReference type="PANTHER" id="PTHR31285:SF0">
    <property type="entry name" value="NICOTINAMIDE MONONUCLEOTIDE ADENYLYLTRANSFERASE"/>
    <property type="match status" value="1"/>
</dbReference>
<gene>
    <name evidence="1" type="ORF">B0T17DRAFT_370798</name>
</gene>
<protein>
    <recommendedName>
        <fullName evidence="3">Nicotinamide-nucleotide adenylyltransferase</fullName>
    </recommendedName>
</protein>
<name>A0AA39WGD0_9PEZI</name>
<evidence type="ECO:0000313" key="2">
    <source>
        <dbReference type="Proteomes" id="UP001174934"/>
    </source>
</evidence>
<dbReference type="Gene3D" id="3.40.50.620">
    <property type="entry name" value="HUPs"/>
    <property type="match status" value="1"/>
</dbReference>
<dbReference type="GO" id="GO:0005737">
    <property type="term" value="C:cytoplasm"/>
    <property type="evidence" value="ECO:0007669"/>
    <property type="project" value="TreeGrafter"/>
</dbReference>
<sequence length="338" mass="37494">MPLANPESPVPATMERSLRAQPRQILDFFSHALASFQSSASKFQVVCTIPPTSSLHATTSGHVADDLPKPLPPRTRPRTLIILDSSFNPPTIAHLRMATSAIRAQKKLDPSTLRLLLLLAVNNADKAPKPAAFGQRLAMMWAFAQDIRKQQEEGQGLSIDVALSTQPYFHAKSAAIAEADFYNGHGDGNNNGGADENTEQVILAGYDTLIRILNPKYYGWPADIETETETKPIQKALDPFFARAKLRVTMRTDDEWGSRDEQLAYLQDLLDSEGLSKIGGSKNWGGRIEMVEGRKDGEDVVSSTYARDAARERDWDRLAKMVTPEVWRWVEGEGLYSD</sequence>
<dbReference type="SUPFAM" id="SSF52374">
    <property type="entry name" value="Nucleotidylyl transferase"/>
    <property type="match status" value="1"/>
</dbReference>
<proteinExistence type="predicted"/>
<reference evidence="1" key="1">
    <citation type="submission" date="2023-06" db="EMBL/GenBank/DDBJ databases">
        <title>Genome-scale phylogeny and comparative genomics of the fungal order Sordariales.</title>
        <authorList>
            <consortium name="Lawrence Berkeley National Laboratory"/>
            <person name="Hensen N."/>
            <person name="Bonometti L."/>
            <person name="Westerberg I."/>
            <person name="Brannstrom I.O."/>
            <person name="Guillou S."/>
            <person name="Cros-Aarteil S."/>
            <person name="Calhoun S."/>
            <person name="Haridas S."/>
            <person name="Kuo A."/>
            <person name="Mondo S."/>
            <person name="Pangilinan J."/>
            <person name="Riley R."/>
            <person name="LaButti K."/>
            <person name="Andreopoulos B."/>
            <person name="Lipzen A."/>
            <person name="Chen C."/>
            <person name="Yanf M."/>
            <person name="Daum C."/>
            <person name="Ng V."/>
            <person name="Clum A."/>
            <person name="Steindorff A."/>
            <person name="Ohm R."/>
            <person name="Martin F."/>
            <person name="Silar P."/>
            <person name="Natvig D."/>
            <person name="Lalanne C."/>
            <person name="Gautier V."/>
            <person name="Ament-velasquez S.L."/>
            <person name="Kruys A."/>
            <person name="Hutchinson M.I."/>
            <person name="Powell A.J."/>
            <person name="Barry K."/>
            <person name="Miller A.N."/>
            <person name="Grigoriev I.V."/>
            <person name="Debuchy R."/>
            <person name="Gladieux P."/>
            <person name="Thoren M.H."/>
            <person name="Johannesson H."/>
        </authorList>
    </citation>
    <scope>NUCLEOTIDE SEQUENCE</scope>
    <source>
        <strain evidence="1">SMH3391-2</strain>
    </source>
</reference>
<evidence type="ECO:0000313" key="1">
    <source>
        <dbReference type="EMBL" id="KAK0614882.1"/>
    </source>
</evidence>
<keyword evidence="2" id="KW-1185">Reference proteome</keyword>
<dbReference type="Proteomes" id="UP001174934">
    <property type="component" value="Unassembled WGS sequence"/>
</dbReference>
<accession>A0AA39WGD0</accession>
<dbReference type="GO" id="GO:0000309">
    <property type="term" value="F:nicotinamide-nucleotide adenylyltransferase activity"/>
    <property type="evidence" value="ECO:0007669"/>
    <property type="project" value="TreeGrafter"/>
</dbReference>
<dbReference type="PANTHER" id="PTHR31285">
    <property type="entry name" value="NICOTINAMIDE MONONUCLEOTIDE ADENYLYLTRANSFERASE"/>
    <property type="match status" value="1"/>
</dbReference>
<dbReference type="AlphaFoldDB" id="A0AA39WGD0"/>
<organism evidence="1 2">
    <name type="scientific">Bombardia bombarda</name>
    <dbReference type="NCBI Taxonomy" id="252184"/>
    <lineage>
        <taxon>Eukaryota</taxon>
        <taxon>Fungi</taxon>
        <taxon>Dikarya</taxon>
        <taxon>Ascomycota</taxon>
        <taxon>Pezizomycotina</taxon>
        <taxon>Sordariomycetes</taxon>
        <taxon>Sordariomycetidae</taxon>
        <taxon>Sordariales</taxon>
        <taxon>Lasiosphaeriaceae</taxon>
        <taxon>Bombardia</taxon>
    </lineage>
</organism>
<dbReference type="EMBL" id="JAULSR010000007">
    <property type="protein sequence ID" value="KAK0614882.1"/>
    <property type="molecule type" value="Genomic_DNA"/>
</dbReference>
<comment type="caution">
    <text evidence="1">The sequence shown here is derived from an EMBL/GenBank/DDBJ whole genome shotgun (WGS) entry which is preliminary data.</text>
</comment>
<dbReference type="InterPro" id="IPR014729">
    <property type="entry name" value="Rossmann-like_a/b/a_fold"/>
</dbReference>
<evidence type="ECO:0008006" key="3">
    <source>
        <dbReference type="Google" id="ProtNLM"/>
    </source>
</evidence>
<dbReference type="GO" id="GO:0016887">
    <property type="term" value="F:ATP hydrolysis activity"/>
    <property type="evidence" value="ECO:0007669"/>
    <property type="project" value="TreeGrafter"/>
</dbReference>
<dbReference type="GO" id="GO:0005634">
    <property type="term" value="C:nucleus"/>
    <property type="evidence" value="ECO:0007669"/>
    <property type="project" value="TreeGrafter"/>
</dbReference>